<organism evidence="1 2">
    <name type="scientific">Corynebacterium phocae</name>
    <dbReference type="NCBI Taxonomy" id="161895"/>
    <lineage>
        <taxon>Bacteria</taxon>
        <taxon>Bacillati</taxon>
        <taxon>Actinomycetota</taxon>
        <taxon>Actinomycetes</taxon>
        <taxon>Mycobacteriales</taxon>
        <taxon>Corynebacteriaceae</taxon>
        <taxon>Corynebacterium</taxon>
    </lineage>
</organism>
<name>A0A1L7D437_9CORY</name>
<reference evidence="1 2" key="1">
    <citation type="submission" date="2014-08" db="EMBL/GenBank/DDBJ databases">
        <title>Complete genome sequence of Corynebacterium phocae M408/89/1(T)(=DSM 44612(T)), isolated from the common seal (Phoca vitulina).</title>
        <authorList>
            <person name="Ruckert C."/>
            <person name="Albersmeier A."/>
            <person name="Winkler A."/>
            <person name="Kalinowski J."/>
        </authorList>
    </citation>
    <scope>NUCLEOTIDE SEQUENCE [LARGE SCALE GENOMIC DNA]</scope>
    <source>
        <strain evidence="1 2">M408/89/1</strain>
    </source>
</reference>
<dbReference type="RefSeq" id="WP_075734898.1">
    <property type="nucleotide sequence ID" value="NZ_CP009249.1"/>
</dbReference>
<dbReference type="EMBL" id="CP009249">
    <property type="protein sequence ID" value="APT92909.1"/>
    <property type="molecule type" value="Genomic_DNA"/>
</dbReference>
<evidence type="ECO:0000313" key="1">
    <source>
        <dbReference type="EMBL" id="APT92909.1"/>
    </source>
</evidence>
<keyword evidence="2" id="KW-1185">Reference proteome</keyword>
<proteinExistence type="predicted"/>
<protein>
    <submittedName>
        <fullName evidence="1">Uncharacterized protein</fullName>
    </submittedName>
</protein>
<gene>
    <name evidence="1" type="ORF">CPHO_08430</name>
</gene>
<dbReference type="AlphaFoldDB" id="A0A1L7D437"/>
<sequence>MTTMTAAPDWRNENDDEYLQKCRWVRDVLMAVAEISNCESHDIPTDLTEMRFRIITLKMANRNKIEALWHGHDSPVRMEFIKYTPDNIFKLGTPEKAIAFLSVRKDLGMERAIAAATPLVEAL</sequence>
<dbReference type="Proteomes" id="UP000185491">
    <property type="component" value="Chromosome"/>
</dbReference>
<dbReference type="KEGG" id="cpho:CPHO_08430"/>
<dbReference type="STRING" id="161895.CPHO_08430"/>
<evidence type="ECO:0000313" key="2">
    <source>
        <dbReference type="Proteomes" id="UP000185491"/>
    </source>
</evidence>
<accession>A0A1L7D437</accession>